<evidence type="ECO:0000313" key="1">
    <source>
        <dbReference type="EMBL" id="CAB4159371.1"/>
    </source>
</evidence>
<protein>
    <submittedName>
        <fullName evidence="1">Uncharacterized protein</fullName>
    </submittedName>
</protein>
<dbReference type="EMBL" id="LR796670">
    <property type="protein sequence ID" value="CAB4159371.1"/>
    <property type="molecule type" value="Genomic_DNA"/>
</dbReference>
<sequence length="89" mass="10139">MSKKIRLEVSQDVPAAGGILDLFDGLMYTFYNITSSELDSICEHASDEELDRFVTATSEGASFSDIRKGIEIRNKYVEFYKSKYENTRP</sequence>
<gene>
    <name evidence="1" type="ORF">UFOVP699_107</name>
</gene>
<reference evidence="1" key="1">
    <citation type="submission" date="2020-04" db="EMBL/GenBank/DDBJ databases">
        <authorList>
            <person name="Chiriac C."/>
            <person name="Salcher M."/>
            <person name="Ghai R."/>
            <person name="Kavagutti S V."/>
        </authorList>
    </citation>
    <scope>NUCLEOTIDE SEQUENCE</scope>
</reference>
<name>A0A6J5NPT0_9CAUD</name>
<proteinExistence type="predicted"/>
<accession>A0A6J5NPT0</accession>
<organism evidence="1">
    <name type="scientific">uncultured Caudovirales phage</name>
    <dbReference type="NCBI Taxonomy" id="2100421"/>
    <lineage>
        <taxon>Viruses</taxon>
        <taxon>Duplodnaviria</taxon>
        <taxon>Heunggongvirae</taxon>
        <taxon>Uroviricota</taxon>
        <taxon>Caudoviricetes</taxon>
        <taxon>Peduoviridae</taxon>
        <taxon>Maltschvirus</taxon>
        <taxon>Maltschvirus maltsch</taxon>
    </lineage>
</organism>